<dbReference type="AlphaFoldDB" id="A0A2Z6IBX5"/>
<evidence type="ECO:0000256" key="2">
    <source>
        <dbReference type="RuleBase" id="RU003616"/>
    </source>
</evidence>
<name>A0A2Z6IBX5_9BURK</name>
<comment type="similarity">
    <text evidence="1 2">Belongs to the small heat shock protein (HSP20) family.</text>
</comment>
<gene>
    <name evidence="4" type="ORF">SUTMEG_13010</name>
</gene>
<dbReference type="CDD" id="cd06471">
    <property type="entry name" value="ACD_LpsHSP_like"/>
    <property type="match status" value="1"/>
</dbReference>
<sequence>MLFPTLYRENLFDGLDPFDRMMNGTNGWGLEFPTEKRDPLFGKHAARVMRTDIRETKTGYELDIDLPGFKKEDVTAELKDGYLTISASKSLERKGDEKEHGHYLRRERYEGSCSRSFYVGEAVTEDDVKAKFEDGILKISLPKKEAVQAQKRTIAIE</sequence>
<dbReference type="InterPro" id="IPR008978">
    <property type="entry name" value="HSP20-like_chaperone"/>
</dbReference>
<keyword evidence="5" id="KW-1185">Reference proteome</keyword>
<evidence type="ECO:0000313" key="5">
    <source>
        <dbReference type="Proteomes" id="UP000271003"/>
    </source>
</evidence>
<reference evidence="4 5" key="1">
    <citation type="journal article" date="2018" name="Int. J. Syst. Evol. Microbiol.">
        <title>Mesosutterella multiformis gen. nov., sp. nov., a member of the family Sutterellaceae and Sutterella megalosphaeroides sp. nov., isolated from human faeces.</title>
        <authorList>
            <person name="Sakamoto M."/>
            <person name="Ikeyama N."/>
            <person name="Kunihiro T."/>
            <person name="Iino T."/>
            <person name="Yuki M."/>
            <person name="Ohkuma M."/>
        </authorList>
    </citation>
    <scope>NUCLEOTIDE SEQUENCE [LARGE SCALE GENOMIC DNA]</scope>
    <source>
        <strain evidence="4 5">6FBBBH3</strain>
    </source>
</reference>
<accession>A0A2Z6IBX5</accession>
<dbReference type="PROSITE" id="PS01031">
    <property type="entry name" value="SHSP"/>
    <property type="match status" value="1"/>
</dbReference>
<protein>
    <submittedName>
        <fullName evidence="4">Molecular chaperone Hsp20</fullName>
    </submittedName>
</protein>
<feature type="domain" description="SHSP" evidence="3">
    <location>
        <begin position="42"/>
        <end position="157"/>
    </location>
</feature>
<organism evidence="4 5">
    <name type="scientific">Sutterella megalosphaeroides</name>
    <dbReference type="NCBI Taxonomy" id="2494234"/>
    <lineage>
        <taxon>Bacteria</taxon>
        <taxon>Pseudomonadati</taxon>
        <taxon>Pseudomonadota</taxon>
        <taxon>Betaproteobacteria</taxon>
        <taxon>Burkholderiales</taxon>
        <taxon>Sutterellaceae</taxon>
        <taxon>Sutterella</taxon>
    </lineage>
</organism>
<dbReference type="InterPro" id="IPR002068">
    <property type="entry name" value="A-crystallin/Hsp20_dom"/>
</dbReference>
<dbReference type="KEGG" id="sutt:SUTMEG_13010"/>
<evidence type="ECO:0000259" key="3">
    <source>
        <dbReference type="PROSITE" id="PS01031"/>
    </source>
</evidence>
<evidence type="ECO:0000313" key="4">
    <source>
        <dbReference type="EMBL" id="BBF23410.1"/>
    </source>
</evidence>
<proteinExistence type="inferred from homology"/>
<dbReference type="Pfam" id="PF00011">
    <property type="entry name" value="HSP20"/>
    <property type="match status" value="1"/>
</dbReference>
<evidence type="ECO:0000256" key="1">
    <source>
        <dbReference type="PROSITE-ProRule" id="PRU00285"/>
    </source>
</evidence>
<dbReference type="Gene3D" id="2.60.40.790">
    <property type="match status" value="1"/>
</dbReference>
<dbReference type="EMBL" id="AP018786">
    <property type="protein sequence ID" value="BBF23410.1"/>
    <property type="molecule type" value="Genomic_DNA"/>
</dbReference>
<dbReference type="SUPFAM" id="SSF49764">
    <property type="entry name" value="HSP20-like chaperones"/>
    <property type="match status" value="1"/>
</dbReference>
<dbReference type="InterPro" id="IPR031107">
    <property type="entry name" value="Small_HSP"/>
</dbReference>
<dbReference type="RefSeq" id="WP_120177023.1">
    <property type="nucleotide sequence ID" value="NZ_AP018786.1"/>
</dbReference>
<dbReference type="Proteomes" id="UP000271003">
    <property type="component" value="Chromosome"/>
</dbReference>
<dbReference type="PANTHER" id="PTHR11527">
    <property type="entry name" value="HEAT-SHOCK PROTEIN 20 FAMILY MEMBER"/>
    <property type="match status" value="1"/>
</dbReference>
<dbReference type="OrthoDB" id="9808910at2"/>